<dbReference type="NCBIfam" id="NF004315">
    <property type="entry name" value="PRK05710.1-4"/>
    <property type="match status" value="1"/>
</dbReference>
<dbReference type="PANTHER" id="PTHR43311:SF1">
    <property type="entry name" value="GLUTAMYL-Q TRNA(ASP) SYNTHETASE"/>
    <property type="match status" value="1"/>
</dbReference>
<dbReference type="SUPFAM" id="SSF52374">
    <property type="entry name" value="Nucleotidylyl transferase"/>
    <property type="match status" value="1"/>
</dbReference>
<dbReference type="Pfam" id="PF00749">
    <property type="entry name" value="tRNA-synt_1c"/>
    <property type="match status" value="1"/>
</dbReference>
<protein>
    <submittedName>
        <fullName evidence="10">tRNA glutamyl-Q(34) synthetase GluQRS</fullName>
        <ecNumber evidence="10">6.1.1.-</ecNumber>
    </submittedName>
</protein>
<keyword evidence="4" id="KW-0862">Zinc</keyword>
<evidence type="ECO:0000256" key="4">
    <source>
        <dbReference type="ARBA" id="ARBA00022833"/>
    </source>
</evidence>
<keyword evidence="3 7" id="KW-0547">Nucleotide-binding</keyword>
<evidence type="ECO:0000256" key="6">
    <source>
        <dbReference type="ARBA" id="ARBA00023146"/>
    </source>
</evidence>
<gene>
    <name evidence="10" type="ORF">GTK09_12280</name>
</gene>
<dbReference type="PANTHER" id="PTHR43311">
    <property type="entry name" value="GLUTAMATE--TRNA LIGASE"/>
    <property type="match status" value="1"/>
</dbReference>
<evidence type="ECO:0000256" key="3">
    <source>
        <dbReference type="ARBA" id="ARBA00022741"/>
    </source>
</evidence>
<dbReference type="Gene3D" id="3.40.50.620">
    <property type="entry name" value="HUPs"/>
    <property type="match status" value="1"/>
</dbReference>
<dbReference type="GO" id="GO:0005829">
    <property type="term" value="C:cytosol"/>
    <property type="evidence" value="ECO:0007669"/>
    <property type="project" value="TreeGrafter"/>
</dbReference>
<keyword evidence="2" id="KW-0479">Metal-binding</keyword>
<dbReference type="InterPro" id="IPR001412">
    <property type="entry name" value="aa-tRNA-synth_I_CS"/>
</dbReference>
<dbReference type="GO" id="GO:0005524">
    <property type="term" value="F:ATP binding"/>
    <property type="evidence" value="ECO:0007669"/>
    <property type="project" value="UniProtKB-KW"/>
</dbReference>
<keyword evidence="6 7" id="KW-0030">Aminoacyl-tRNA synthetase</keyword>
<dbReference type="EMBL" id="JAAAMG010000008">
    <property type="protein sequence ID" value="NDW05203.1"/>
    <property type="molecule type" value="Genomic_DNA"/>
</dbReference>
<dbReference type="GO" id="GO:0006424">
    <property type="term" value="P:glutamyl-tRNA aminoacylation"/>
    <property type="evidence" value="ECO:0007669"/>
    <property type="project" value="TreeGrafter"/>
</dbReference>
<comment type="similarity">
    <text evidence="7">Belongs to the class-I aminoacyl-tRNA synthetase family.</text>
</comment>
<evidence type="ECO:0000256" key="7">
    <source>
        <dbReference type="RuleBase" id="RU363037"/>
    </source>
</evidence>
<sequence>MFPSDSVLRFAPSPNGELHLGHAYSALINHAMARALGGTFLLRHEDIDTARCTPAFERQVEEDLAFLGLSWDEQPRRQSEHMHDYAAALEALAAEDLVYPAFMSRGEIKAHVERFEEEEGRAWPRDPDGAPLYPGLDRHASTKEREKRMSEGARFAWRLDVERAIEMVPALTWEEHGASPIGESGTIVARPLEWGDVVLGRMDIPTSYQLSVVVDDAIQGVTDVVRGRDLFYATSIQRLLQALLGLPQPRYHHHELILGADGRKLSKSARDTSLRSLREAGLTAEDIRRMVGLPGRPGGLGEAAAVRPRGSSARR</sequence>
<evidence type="ECO:0000259" key="9">
    <source>
        <dbReference type="Pfam" id="PF00749"/>
    </source>
</evidence>
<dbReference type="GO" id="GO:0004818">
    <property type="term" value="F:glutamate-tRNA ligase activity"/>
    <property type="evidence" value="ECO:0007669"/>
    <property type="project" value="TreeGrafter"/>
</dbReference>
<keyword evidence="11" id="KW-1185">Reference proteome</keyword>
<keyword evidence="7" id="KW-0648">Protein biosynthesis</keyword>
<feature type="region of interest" description="Disordered" evidence="8">
    <location>
        <begin position="293"/>
        <end position="315"/>
    </location>
</feature>
<feature type="compositionally biased region" description="Basic and acidic residues" evidence="8">
    <location>
        <begin position="119"/>
        <end position="128"/>
    </location>
</feature>
<evidence type="ECO:0000256" key="2">
    <source>
        <dbReference type="ARBA" id="ARBA00022723"/>
    </source>
</evidence>
<evidence type="ECO:0000313" key="10">
    <source>
        <dbReference type="EMBL" id="NDW05203.1"/>
    </source>
</evidence>
<dbReference type="Proteomes" id="UP000469011">
    <property type="component" value="Unassembled WGS sequence"/>
</dbReference>
<feature type="region of interest" description="Disordered" evidence="8">
    <location>
        <begin position="119"/>
        <end position="145"/>
    </location>
</feature>
<evidence type="ECO:0000256" key="5">
    <source>
        <dbReference type="ARBA" id="ARBA00022840"/>
    </source>
</evidence>
<proteinExistence type="inferred from homology"/>
<dbReference type="InterPro" id="IPR000924">
    <property type="entry name" value="Glu/Gln-tRNA-synth"/>
</dbReference>
<dbReference type="InterPro" id="IPR014729">
    <property type="entry name" value="Rossmann-like_a/b/a_fold"/>
</dbReference>
<name>A0A6N9T1G8_9HYPH</name>
<reference evidence="10 11" key="1">
    <citation type="submission" date="2020-01" db="EMBL/GenBank/DDBJ databases">
        <title>Jiella pacifica sp. nov.</title>
        <authorList>
            <person name="Xue Z."/>
            <person name="Zhu S."/>
            <person name="Chen J."/>
            <person name="Yang J."/>
        </authorList>
    </citation>
    <scope>NUCLEOTIDE SEQUENCE [LARGE SCALE GENOMIC DNA]</scope>
    <source>
        <strain evidence="10 11">40Bstr34</strain>
    </source>
</reference>
<dbReference type="PROSITE" id="PS00178">
    <property type="entry name" value="AA_TRNA_LIGASE_I"/>
    <property type="match status" value="1"/>
</dbReference>
<keyword evidence="1 7" id="KW-0436">Ligase</keyword>
<keyword evidence="5 7" id="KW-0067">ATP-binding</keyword>
<evidence type="ECO:0000256" key="1">
    <source>
        <dbReference type="ARBA" id="ARBA00022598"/>
    </source>
</evidence>
<dbReference type="PRINTS" id="PR00987">
    <property type="entry name" value="TRNASYNTHGLU"/>
</dbReference>
<organism evidence="10 11">
    <name type="scientific">Jiella pacifica</name>
    <dbReference type="NCBI Taxonomy" id="2696469"/>
    <lineage>
        <taxon>Bacteria</taxon>
        <taxon>Pseudomonadati</taxon>
        <taxon>Pseudomonadota</taxon>
        <taxon>Alphaproteobacteria</taxon>
        <taxon>Hyphomicrobiales</taxon>
        <taxon>Aurantimonadaceae</taxon>
        <taxon>Jiella</taxon>
    </lineage>
</organism>
<feature type="compositionally biased region" description="Basic and acidic residues" evidence="8">
    <location>
        <begin position="136"/>
        <end position="145"/>
    </location>
</feature>
<dbReference type="EC" id="6.1.1.-" evidence="10"/>
<dbReference type="RefSeq" id="WP_163463443.1">
    <property type="nucleotide sequence ID" value="NZ_JAAAMG010000008.1"/>
</dbReference>
<dbReference type="AlphaFoldDB" id="A0A6N9T1G8"/>
<evidence type="ECO:0000313" key="11">
    <source>
        <dbReference type="Proteomes" id="UP000469011"/>
    </source>
</evidence>
<dbReference type="InterPro" id="IPR020058">
    <property type="entry name" value="Glu/Gln-tRNA-synth_Ib_cat-dom"/>
</dbReference>
<comment type="caution">
    <text evidence="10">The sequence shown here is derived from an EMBL/GenBank/DDBJ whole genome shotgun (WGS) entry which is preliminary data.</text>
</comment>
<accession>A0A6N9T1G8</accession>
<dbReference type="InterPro" id="IPR049940">
    <property type="entry name" value="GluQ/Sye"/>
</dbReference>
<evidence type="ECO:0000256" key="8">
    <source>
        <dbReference type="SAM" id="MobiDB-lite"/>
    </source>
</evidence>
<feature type="domain" description="Glutamyl/glutaminyl-tRNA synthetase class Ib catalytic" evidence="9">
    <location>
        <begin position="8"/>
        <end position="293"/>
    </location>
</feature>